<gene>
    <name evidence="1" type="ORF">BDW59DRAFT_141421</name>
</gene>
<sequence length="116" mass="12194">MDPLAIAGFATTSAASCLKLSSLLYTYIEEVRDVDSIVSALGSDLKMLSTSLDGISTTLQEHGTNITAKLDKSAKLFKSLSICIIECDETLDAVAILLDDAQKHGGSLLTLASARS</sequence>
<dbReference type="Proteomes" id="UP001610335">
    <property type="component" value="Unassembled WGS sequence"/>
</dbReference>
<evidence type="ECO:0000313" key="1">
    <source>
        <dbReference type="EMBL" id="KAL2830322.1"/>
    </source>
</evidence>
<dbReference type="EMBL" id="JBFXLS010000013">
    <property type="protein sequence ID" value="KAL2830322.1"/>
    <property type="molecule type" value="Genomic_DNA"/>
</dbReference>
<name>A0ABR4ITX1_9EURO</name>
<proteinExistence type="predicted"/>
<organism evidence="1 2">
    <name type="scientific">Aspergillus cavernicola</name>
    <dbReference type="NCBI Taxonomy" id="176166"/>
    <lineage>
        <taxon>Eukaryota</taxon>
        <taxon>Fungi</taxon>
        <taxon>Dikarya</taxon>
        <taxon>Ascomycota</taxon>
        <taxon>Pezizomycotina</taxon>
        <taxon>Eurotiomycetes</taxon>
        <taxon>Eurotiomycetidae</taxon>
        <taxon>Eurotiales</taxon>
        <taxon>Aspergillaceae</taxon>
        <taxon>Aspergillus</taxon>
        <taxon>Aspergillus subgen. Nidulantes</taxon>
    </lineage>
</organism>
<keyword evidence="2" id="KW-1185">Reference proteome</keyword>
<evidence type="ECO:0008006" key="3">
    <source>
        <dbReference type="Google" id="ProtNLM"/>
    </source>
</evidence>
<protein>
    <recommendedName>
        <fullName evidence="3">Fungal N-terminal domain-containing protein</fullName>
    </recommendedName>
</protein>
<accession>A0ABR4ITX1</accession>
<comment type="caution">
    <text evidence="1">The sequence shown here is derived from an EMBL/GenBank/DDBJ whole genome shotgun (WGS) entry which is preliminary data.</text>
</comment>
<reference evidence="1 2" key="1">
    <citation type="submission" date="2024-07" db="EMBL/GenBank/DDBJ databases">
        <title>Section-level genome sequencing and comparative genomics of Aspergillus sections Usti and Cavernicolus.</title>
        <authorList>
            <consortium name="Lawrence Berkeley National Laboratory"/>
            <person name="Nybo J.L."/>
            <person name="Vesth T.C."/>
            <person name="Theobald S."/>
            <person name="Frisvad J.C."/>
            <person name="Larsen T.O."/>
            <person name="Kjaerboelling I."/>
            <person name="Rothschild-Mancinelli K."/>
            <person name="Lyhne E.K."/>
            <person name="Kogle M.E."/>
            <person name="Barry K."/>
            <person name="Clum A."/>
            <person name="Na H."/>
            <person name="Ledsgaard L."/>
            <person name="Lin J."/>
            <person name="Lipzen A."/>
            <person name="Kuo A."/>
            <person name="Riley R."/>
            <person name="Mondo S."/>
            <person name="LaButti K."/>
            <person name="Haridas S."/>
            <person name="Pangalinan J."/>
            <person name="Salamov A.A."/>
            <person name="Simmons B.A."/>
            <person name="Magnuson J.K."/>
            <person name="Chen J."/>
            <person name="Drula E."/>
            <person name="Henrissat B."/>
            <person name="Wiebenga A."/>
            <person name="Lubbers R.J."/>
            <person name="Gomes A.C."/>
            <person name="Makela M.R."/>
            <person name="Stajich J."/>
            <person name="Grigoriev I.V."/>
            <person name="Mortensen U.H."/>
            <person name="De vries R.P."/>
            <person name="Baker S.E."/>
            <person name="Andersen M.R."/>
        </authorList>
    </citation>
    <scope>NUCLEOTIDE SEQUENCE [LARGE SCALE GENOMIC DNA]</scope>
    <source>
        <strain evidence="1 2">CBS 600.67</strain>
    </source>
</reference>
<evidence type="ECO:0000313" key="2">
    <source>
        <dbReference type="Proteomes" id="UP001610335"/>
    </source>
</evidence>